<gene>
    <name evidence="3" type="ORF">K7B10_38925</name>
</gene>
<organism evidence="3 4">
    <name type="scientific">Streptomyces flavotricini</name>
    <dbReference type="NCBI Taxonomy" id="66888"/>
    <lineage>
        <taxon>Bacteria</taxon>
        <taxon>Bacillati</taxon>
        <taxon>Actinomycetota</taxon>
        <taxon>Actinomycetes</taxon>
        <taxon>Kitasatosporales</taxon>
        <taxon>Streptomycetaceae</taxon>
        <taxon>Streptomyces</taxon>
    </lineage>
</organism>
<protein>
    <submittedName>
        <fullName evidence="3">Uncharacterized protein</fullName>
    </submittedName>
</protein>
<evidence type="ECO:0000313" key="4">
    <source>
        <dbReference type="Proteomes" id="UP001520654"/>
    </source>
</evidence>
<sequence length="98" mass="10322">MESVVVDHYMIKKTAQTALVMGAVLLSGGLAHADGDAFDEAGIRERVGTLTADIEQQDPHGGRMPAVTDTPGAPRPGHGIPVEVEFTANEDSKTAPWI</sequence>
<evidence type="ECO:0000256" key="2">
    <source>
        <dbReference type="SAM" id="SignalP"/>
    </source>
</evidence>
<accession>A0ABS8EHL0</accession>
<proteinExistence type="predicted"/>
<feature type="chain" id="PRO_5045915090" evidence="2">
    <location>
        <begin position="34"/>
        <end position="98"/>
    </location>
</feature>
<feature type="region of interest" description="Disordered" evidence="1">
    <location>
        <begin position="53"/>
        <end position="81"/>
    </location>
</feature>
<feature type="signal peptide" evidence="2">
    <location>
        <begin position="1"/>
        <end position="33"/>
    </location>
</feature>
<dbReference type="EMBL" id="JAINUL010000001">
    <property type="protein sequence ID" value="MCC0100630.1"/>
    <property type="molecule type" value="Genomic_DNA"/>
</dbReference>
<keyword evidence="2" id="KW-0732">Signal</keyword>
<name>A0ABS8EHL0_9ACTN</name>
<comment type="caution">
    <text evidence="3">The sequence shown here is derived from an EMBL/GenBank/DDBJ whole genome shotgun (WGS) entry which is preliminary data.</text>
</comment>
<evidence type="ECO:0000313" key="3">
    <source>
        <dbReference type="EMBL" id="MCC0100630.1"/>
    </source>
</evidence>
<keyword evidence="4" id="KW-1185">Reference proteome</keyword>
<dbReference type="Proteomes" id="UP001520654">
    <property type="component" value="Unassembled WGS sequence"/>
</dbReference>
<dbReference type="RefSeq" id="WP_229344431.1">
    <property type="nucleotide sequence ID" value="NZ_JAINUL010000001.1"/>
</dbReference>
<reference evidence="3 4" key="1">
    <citation type="submission" date="2021-08" db="EMBL/GenBank/DDBJ databases">
        <title>Genomic Architecture of Streptomyces flavotricini NGL1 and Streptomyces erythrochromogenes HMS4 With Differential Plant Beneficial attributes and laccase production capabilities.</title>
        <authorList>
            <person name="Salwan R."/>
            <person name="Kaur R."/>
            <person name="Sharma V."/>
        </authorList>
    </citation>
    <scope>NUCLEOTIDE SEQUENCE [LARGE SCALE GENOMIC DNA]</scope>
    <source>
        <strain evidence="3 4">NGL1</strain>
    </source>
</reference>
<evidence type="ECO:0000256" key="1">
    <source>
        <dbReference type="SAM" id="MobiDB-lite"/>
    </source>
</evidence>